<dbReference type="EMBL" id="JBEDNQ010000005">
    <property type="protein sequence ID" value="MEQ3551765.1"/>
    <property type="molecule type" value="Genomic_DNA"/>
</dbReference>
<comment type="caution">
    <text evidence="1">The sequence shown here is derived from an EMBL/GenBank/DDBJ whole genome shotgun (WGS) entry which is preliminary data.</text>
</comment>
<name>A0ABV1KBC1_9PSEU</name>
<proteinExistence type="predicted"/>
<protein>
    <submittedName>
        <fullName evidence="1">Uncharacterized protein</fullName>
    </submittedName>
</protein>
<accession>A0ABV1KBC1</accession>
<evidence type="ECO:0000313" key="2">
    <source>
        <dbReference type="Proteomes" id="UP001494902"/>
    </source>
</evidence>
<organism evidence="1 2">
    <name type="scientific">Pseudonocardia nematodicida</name>
    <dbReference type="NCBI Taxonomy" id="1206997"/>
    <lineage>
        <taxon>Bacteria</taxon>
        <taxon>Bacillati</taxon>
        <taxon>Actinomycetota</taxon>
        <taxon>Actinomycetes</taxon>
        <taxon>Pseudonocardiales</taxon>
        <taxon>Pseudonocardiaceae</taxon>
        <taxon>Pseudonocardia</taxon>
    </lineage>
</organism>
<dbReference type="Proteomes" id="UP001494902">
    <property type="component" value="Unassembled WGS sequence"/>
</dbReference>
<keyword evidence="2" id="KW-1185">Reference proteome</keyword>
<gene>
    <name evidence="1" type="ORF">WIS52_14925</name>
</gene>
<sequence length="351" mass="38971">MSREEAWLVRLPGAGLEQLLLDIEAAAARVPLALPGDRTDVIRFEKLATELERRALVALTSGAEAVQEPDLPQAPTARVFYRGANDEPPSSALAAARPWFRSGDIAVEIRRPFGPGATAASPQANLRQPAKVWRAIGPRGVELTGSRAVEKRFHRQIETALDGDDPEAVIRPSGINNRVLTDGLRKYVERTGQPQRRLPVVYRDGSRGPDFPLRCLPLRGGTPPIEWLQYRFAMLSIRHTEMDAVVQGAWLRNADISQPRPIGETDILAYEQSLEQFARLTRDRPAVVYMYQTGLEAAVLGVYRAATQRMLDQPGRLAVVPMFYVAPRPTTAQETTHIETANFTPGEVWWA</sequence>
<dbReference type="RefSeq" id="WP_349298835.1">
    <property type="nucleotide sequence ID" value="NZ_JBEDNQ010000005.1"/>
</dbReference>
<evidence type="ECO:0000313" key="1">
    <source>
        <dbReference type="EMBL" id="MEQ3551765.1"/>
    </source>
</evidence>
<reference evidence="1 2" key="1">
    <citation type="submission" date="2024-03" db="EMBL/GenBank/DDBJ databases">
        <title>Draft genome sequence of Pseudonocardia nematodicida JCM 31783.</title>
        <authorList>
            <person name="Butdee W."/>
            <person name="Duangmal K."/>
        </authorList>
    </citation>
    <scope>NUCLEOTIDE SEQUENCE [LARGE SCALE GENOMIC DNA]</scope>
    <source>
        <strain evidence="1 2">JCM 31783</strain>
    </source>
</reference>